<accession>A0AAW8TFE5</accession>
<dbReference type="Proteomes" id="UP001245561">
    <property type="component" value="Unassembled WGS sequence"/>
</dbReference>
<comment type="caution">
    <text evidence="1">The sequence shown here is derived from an EMBL/GenBank/DDBJ whole genome shotgun (WGS) entry which is preliminary data.</text>
</comment>
<evidence type="ECO:0000313" key="2">
    <source>
        <dbReference type="Proteomes" id="UP001245561"/>
    </source>
</evidence>
<protein>
    <submittedName>
        <fullName evidence="1">Uncharacterized protein</fullName>
    </submittedName>
</protein>
<gene>
    <name evidence="1" type="ORF">P7D36_03550</name>
</gene>
<dbReference type="AlphaFoldDB" id="A0AAW8TFE5"/>
<dbReference type="RefSeq" id="WP_231438073.1">
    <property type="nucleotide sequence ID" value="NZ_JARPYS010000006.1"/>
</dbReference>
<reference evidence="1" key="1">
    <citation type="submission" date="2023-03" db="EMBL/GenBank/DDBJ databases">
        <authorList>
            <person name="Shen W."/>
            <person name="Cai J."/>
        </authorList>
    </citation>
    <scope>NUCLEOTIDE SEQUENCE</scope>
    <source>
        <strain evidence="1">P55-2</strain>
    </source>
</reference>
<evidence type="ECO:0000313" key="1">
    <source>
        <dbReference type="EMBL" id="MDT2636591.1"/>
    </source>
</evidence>
<name>A0AAW8TFE5_9ENTE</name>
<dbReference type="EMBL" id="JARPYT010000003">
    <property type="protein sequence ID" value="MDT2636591.1"/>
    <property type="molecule type" value="Genomic_DNA"/>
</dbReference>
<organism evidence="1 2">
    <name type="scientific">Enterococcus dongliensis</name>
    <dbReference type="NCBI Taxonomy" id="2559925"/>
    <lineage>
        <taxon>Bacteria</taxon>
        <taxon>Bacillati</taxon>
        <taxon>Bacillota</taxon>
        <taxon>Bacilli</taxon>
        <taxon>Lactobacillales</taxon>
        <taxon>Enterococcaceae</taxon>
        <taxon>Enterococcus</taxon>
    </lineage>
</organism>
<sequence length="171" mass="20178">MRFYKVFLQENKESVPIYKKLGRSDFLIGNDPNSYAIPYSPEHFSKWMNENYIFGIFIHDSIKQALLNNNKFFHIISVSKFLGINMVDCQFENIDLETALEGEELEIEIINYILKTKNYKLLKVTFRSKNNFIFNIKRNGVIEIDERSLEKDKEIIQNLLDTVNFGYGVMI</sequence>
<proteinExistence type="predicted"/>